<dbReference type="Pfam" id="PF03073">
    <property type="entry name" value="TspO_MBR"/>
    <property type="match status" value="1"/>
</dbReference>
<evidence type="ECO:0000256" key="7">
    <source>
        <dbReference type="SAM" id="SignalP"/>
    </source>
</evidence>
<evidence type="ECO:0000313" key="8">
    <source>
        <dbReference type="EMBL" id="MFB9472625.1"/>
    </source>
</evidence>
<sequence>MKGKVLLKTALAVTATAVAGSLGTDPRSTWYQRLKKPSWQPPPQAFPLVWTPLYGLITYAGARAVSQTGPERSQAFKRALTANLLLNAAWPALFFRTRAPKLALAEIFVLNASNALLIRRTWPADRRAALALLPYAGWTVFATALNTAIARRNP</sequence>
<evidence type="ECO:0000256" key="2">
    <source>
        <dbReference type="ARBA" id="ARBA00007524"/>
    </source>
</evidence>
<dbReference type="PANTHER" id="PTHR10057">
    <property type="entry name" value="PERIPHERAL-TYPE BENZODIAZEPINE RECEPTOR"/>
    <property type="match status" value="1"/>
</dbReference>
<evidence type="ECO:0000256" key="1">
    <source>
        <dbReference type="ARBA" id="ARBA00004141"/>
    </source>
</evidence>
<comment type="subcellular location">
    <subcellularLocation>
        <location evidence="1">Membrane</location>
        <topology evidence="1">Multi-pass membrane protein</topology>
    </subcellularLocation>
</comment>
<keyword evidence="7" id="KW-0732">Signal</keyword>
<dbReference type="PANTHER" id="PTHR10057:SF0">
    <property type="entry name" value="TRANSLOCATOR PROTEIN"/>
    <property type="match status" value="1"/>
</dbReference>
<dbReference type="EMBL" id="JBHMCF010000029">
    <property type="protein sequence ID" value="MFB9472625.1"/>
    <property type="molecule type" value="Genomic_DNA"/>
</dbReference>
<feature type="signal peptide" evidence="7">
    <location>
        <begin position="1"/>
        <end position="19"/>
    </location>
</feature>
<keyword evidence="4 6" id="KW-1133">Transmembrane helix</keyword>
<reference evidence="8 9" key="1">
    <citation type="submission" date="2024-09" db="EMBL/GenBank/DDBJ databases">
        <authorList>
            <person name="Sun Q."/>
            <person name="Mori K."/>
        </authorList>
    </citation>
    <scope>NUCLEOTIDE SEQUENCE [LARGE SCALE GENOMIC DNA]</scope>
    <source>
        <strain evidence="8 9">JCM 3324</strain>
    </source>
</reference>
<dbReference type="InterPro" id="IPR004307">
    <property type="entry name" value="TspO_MBR"/>
</dbReference>
<evidence type="ECO:0000256" key="5">
    <source>
        <dbReference type="ARBA" id="ARBA00023136"/>
    </source>
</evidence>
<keyword evidence="5 6" id="KW-0472">Membrane</keyword>
<evidence type="ECO:0000256" key="6">
    <source>
        <dbReference type="SAM" id="Phobius"/>
    </source>
</evidence>
<organism evidence="8 9">
    <name type="scientific">Nonomuraea salmonea</name>
    <dbReference type="NCBI Taxonomy" id="46181"/>
    <lineage>
        <taxon>Bacteria</taxon>
        <taxon>Bacillati</taxon>
        <taxon>Actinomycetota</taxon>
        <taxon>Actinomycetes</taxon>
        <taxon>Streptosporangiales</taxon>
        <taxon>Streptosporangiaceae</taxon>
        <taxon>Nonomuraea</taxon>
    </lineage>
</organism>
<evidence type="ECO:0000256" key="4">
    <source>
        <dbReference type="ARBA" id="ARBA00022989"/>
    </source>
</evidence>
<gene>
    <name evidence="8" type="ORF">ACFFR3_24250</name>
</gene>
<accession>A0ABV5NQP2</accession>
<feature type="chain" id="PRO_5045572407" evidence="7">
    <location>
        <begin position="20"/>
        <end position="154"/>
    </location>
</feature>
<feature type="transmembrane region" description="Helical" evidence="6">
    <location>
        <begin position="130"/>
        <end position="149"/>
    </location>
</feature>
<dbReference type="InterPro" id="IPR038330">
    <property type="entry name" value="TspO/MBR-related_sf"/>
</dbReference>
<dbReference type="Gene3D" id="1.20.1260.100">
    <property type="entry name" value="TspO/MBR protein"/>
    <property type="match status" value="1"/>
</dbReference>
<proteinExistence type="inferred from homology"/>
<name>A0ABV5NQP2_9ACTN</name>
<dbReference type="Proteomes" id="UP001589568">
    <property type="component" value="Unassembled WGS sequence"/>
</dbReference>
<evidence type="ECO:0000256" key="3">
    <source>
        <dbReference type="ARBA" id="ARBA00022692"/>
    </source>
</evidence>
<dbReference type="CDD" id="cd15904">
    <property type="entry name" value="TSPO_MBR"/>
    <property type="match status" value="1"/>
</dbReference>
<dbReference type="PIRSF" id="PIRSF005859">
    <property type="entry name" value="PBR"/>
    <property type="match status" value="1"/>
</dbReference>
<dbReference type="RefSeq" id="WP_345386692.1">
    <property type="nucleotide sequence ID" value="NZ_BAAAXS010000001.1"/>
</dbReference>
<protein>
    <submittedName>
        <fullName evidence="8">TspO/MBR family protein</fullName>
    </submittedName>
</protein>
<keyword evidence="9" id="KW-1185">Reference proteome</keyword>
<keyword evidence="3 6" id="KW-0812">Transmembrane</keyword>
<evidence type="ECO:0000313" key="9">
    <source>
        <dbReference type="Proteomes" id="UP001589568"/>
    </source>
</evidence>
<comment type="caution">
    <text evidence="8">The sequence shown here is derived from an EMBL/GenBank/DDBJ whole genome shotgun (WGS) entry which is preliminary data.</text>
</comment>
<comment type="similarity">
    <text evidence="2">Belongs to the TspO/BZRP family.</text>
</comment>